<evidence type="ECO:0000313" key="2">
    <source>
        <dbReference type="Proteomes" id="UP000001551"/>
    </source>
</evidence>
<organism evidence="1 2">
    <name type="scientific">Ethanoligenens harbinense (strain DSM 18485 / JCM 12961 / CGMCC 1.5033 / YUAN-3)</name>
    <dbReference type="NCBI Taxonomy" id="663278"/>
    <lineage>
        <taxon>Bacteria</taxon>
        <taxon>Bacillati</taxon>
        <taxon>Bacillota</taxon>
        <taxon>Clostridia</taxon>
        <taxon>Eubacteriales</taxon>
        <taxon>Oscillospiraceae</taxon>
        <taxon>Ethanoligenens</taxon>
    </lineage>
</organism>
<proteinExistence type="predicted"/>
<evidence type="ECO:0000313" key="1">
    <source>
        <dbReference type="EMBL" id="ADU27222.1"/>
    </source>
</evidence>
<reference evidence="1 2" key="1">
    <citation type="submission" date="2010-12" db="EMBL/GenBank/DDBJ databases">
        <title>Complete sequence of Ethanoligenens harbinense YUAN-3.</title>
        <authorList>
            <person name="Lucas S."/>
            <person name="Copeland A."/>
            <person name="Lapidus A."/>
            <person name="Cheng J.-F."/>
            <person name="Bruce D."/>
            <person name="Goodwin L."/>
            <person name="Pitluck S."/>
            <person name="Chertkov O."/>
            <person name="Misra M."/>
            <person name="Detter J.C."/>
            <person name="Han C."/>
            <person name="Tapia R."/>
            <person name="Land M."/>
            <person name="Hauser L."/>
            <person name="Jeffries C."/>
            <person name="Kyrpides N."/>
            <person name="Ivanova N."/>
            <person name="Mikhailova N."/>
            <person name="Wang A."/>
            <person name="Mouttaki H."/>
            <person name="He Z."/>
            <person name="Zhou J."/>
            <person name="Hemme C.L."/>
            <person name="Woyke T."/>
        </authorList>
    </citation>
    <scope>NUCLEOTIDE SEQUENCE [LARGE SCALE GENOMIC DNA]</scope>
    <source>
        <strain evidence="2">DSM 18485 / JCM 12961 / CGMCC 1.5033 / YUAN-3</strain>
    </source>
</reference>
<sequence>MLTEREIINNALKEMLFMEDVAAQKIAQTAQQITIPNLQGILNGMEAASRSNMQSISQKMSEMSIF</sequence>
<dbReference type="AlphaFoldDB" id="E6U963"/>
<accession>E6U963</accession>
<keyword evidence="2" id="KW-1185">Reference proteome</keyword>
<dbReference type="KEGG" id="eha:Ethha_1692"/>
<name>E6U963_ETHHY</name>
<dbReference type="Proteomes" id="UP000001551">
    <property type="component" value="Chromosome"/>
</dbReference>
<dbReference type="HOGENOM" id="CLU_2824658_0_0_9"/>
<dbReference type="RefSeq" id="WP_013485575.1">
    <property type="nucleotide sequence ID" value="NC_014828.1"/>
</dbReference>
<dbReference type="EMBL" id="CP002400">
    <property type="protein sequence ID" value="ADU27222.1"/>
    <property type="molecule type" value="Genomic_DNA"/>
</dbReference>
<dbReference type="STRING" id="663278.Ethha_1692"/>
<protein>
    <submittedName>
        <fullName evidence="1">Uncharacterized protein</fullName>
    </submittedName>
</protein>
<gene>
    <name evidence="1" type="ordered locus">Ethha_1692</name>
</gene>
<dbReference type="eggNOG" id="ENOG5033FIA">
    <property type="taxonomic scope" value="Bacteria"/>
</dbReference>